<keyword evidence="5" id="KW-0862">Zinc</keyword>
<accession>A0A444B5N0</accession>
<dbReference type="PANTHER" id="PTHR45962:SF1">
    <property type="entry name" value="N-FATTY-ACYL-AMINO ACID SYNTHASE_HYDROLASE PM20D1"/>
    <property type="match status" value="1"/>
</dbReference>
<dbReference type="Proteomes" id="UP000288711">
    <property type="component" value="Unassembled WGS sequence"/>
</dbReference>
<evidence type="ECO:0000256" key="3">
    <source>
        <dbReference type="ARBA" id="ARBA00022723"/>
    </source>
</evidence>
<evidence type="ECO:0000313" key="7">
    <source>
        <dbReference type="EMBL" id="RWU83707.1"/>
    </source>
</evidence>
<dbReference type="EMBL" id="PIPF01000007">
    <property type="protein sequence ID" value="RWU83707.1"/>
    <property type="molecule type" value="Genomic_DNA"/>
</dbReference>
<dbReference type="PANTHER" id="PTHR45962">
    <property type="entry name" value="N-FATTY-ACYL-AMINO ACID SYNTHASE/HYDROLASE PM20D1"/>
    <property type="match status" value="1"/>
</dbReference>
<dbReference type="SUPFAM" id="SSF55031">
    <property type="entry name" value="Bacterial exopeptidase dimerisation domain"/>
    <property type="match status" value="1"/>
</dbReference>
<protein>
    <submittedName>
        <fullName evidence="7">Acetylornithine deacetylase</fullName>
    </submittedName>
</protein>
<evidence type="ECO:0000256" key="5">
    <source>
        <dbReference type="ARBA" id="ARBA00022833"/>
    </source>
</evidence>
<dbReference type="InterPro" id="IPR011650">
    <property type="entry name" value="Peptidase_M20_dimer"/>
</dbReference>
<feature type="domain" description="Peptidase M20 dimerisation" evidence="6">
    <location>
        <begin position="201"/>
        <end position="343"/>
    </location>
</feature>
<keyword evidence="8" id="KW-1185">Reference proteome</keyword>
<gene>
    <name evidence="7" type="ORF">CWN80_08105</name>
</gene>
<dbReference type="InterPro" id="IPR047177">
    <property type="entry name" value="Pept_M20A"/>
</dbReference>
<name>A0A444B5N0_9MICO</name>
<dbReference type="SUPFAM" id="SSF53187">
    <property type="entry name" value="Zn-dependent exopeptidases"/>
    <property type="match status" value="1"/>
</dbReference>
<keyword evidence="4" id="KW-0378">Hydrolase</keyword>
<dbReference type="RefSeq" id="WP_128277110.1">
    <property type="nucleotide sequence ID" value="NZ_PIPF01000007.1"/>
</dbReference>
<reference evidence="7 8" key="1">
    <citation type="journal article" date="2009" name="Int. J. Syst. Evol. Microbiol.">
        <title>Janibacter hoylei sp. nov., Bacillus isronensis sp. nov. and Bacillus aryabhattai sp. nov., isolated from cryotubes used for collecting air from the upper atmosphere.</title>
        <authorList>
            <person name="Shivaji S."/>
            <person name="Chaturvedi P."/>
            <person name="Begum Z."/>
            <person name="Pindi P.K."/>
            <person name="Manorama R."/>
            <person name="Padmanaban D.A."/>
            <person name="Shouche Y.S."/>
            <person name="Pawar S."/>
            <person name="Vaishampayan P."/>
            <person name="Dutt C.B."/>
            <person name="Datta G.N."/>
            <person name="Manchanda R.K."/>
            <person name="Rao U.R."/>
            <person name="Bhargava P.M."/>
            <person name="Narlikar J.V."/>
        </authorList>
    </citation>
    <scope>NUCLEOTIDE SEQUENCE [LARGE SCALE GENOMIC DNA]</scope>
    <source>
        <strain evidence="7 8">PVAS-1</strain>
    </source>
</reference>
<dbReference type="Pfam" id="PF01546">
    <property type="entry name" value="Peptidase_M20"/>
    <property type="match status" value="1"/>
</dbReference>
<evidence type="ECO:0000256" key="4">
    <source>
        <dbReference type="ARBA" id="ARBA00022801"/>
    </source>
</evidence>
<dbReference type="AlphaFoldDB" id="A0A444B5N0"/>
<dbReference type="GO" id="GO:0008233">
    <property type="term" value="F:peptidase activity"/>
    <property type="evidence" value="ECO:0007669"/>
    <property type="project" value="UniProtKB-KW"/>
</dbReference>
<proteinExistence type="inferred from homology"/>
<keyword evidence="2" id="KW-0645">Protease</keyword>
<comment type="caution">
    <text evidence="7">The sequence shown here is derived from an EMBL/GenBank/DDBJ whole genome shotgun (WGS) entry which is preliminary data.</text>
</comment>
<dbReference type="InterPro" id="IPR002933">
    <property type="entry name" value="Peptidase_M20"/>
</dbReference>
<dbReference type="PIRSF" id="PIRSF036696">
    <property type="entry name" value="ACY-1"/>
    <property type="match status" value="1"/>
</dbReference>
<dbReference type="Gene3D" id="1.10.150.900">
    <property type="match status" value="1"/>
</dbReference>
<evidence type="ECO:0000256" key="1">
    <source>
        <dbReference type="ARBA" id="ARBA00006247"/>
    </source>
</evidence>
<dbReference type="Pfam" id="PF07687">
    <property type="entry name" value="M20_dimer"/>
    <property type="match status" value="1"/>
</dbReference>
<dbReference type="GO" id="GO:0006508">
    <property type="term" value="P:proteolysis"/>
    <property type="evidence" value="ECO:0007669"/>
    <property type="project" value="UniProtKB-KW"/>
</dbReference>
<dbReference type="InterPro" id="IPR036264">
    <property type="entry name" value="Bact_exopeptidase_dim_dom"/>
</dbReference>
<evidence type="ECO:0000256" key="2">
    <source>
        <dbReference type="ARBA" id="ARBA00022670"/>
    </source>
</evidence>
<dbReference type="Gene3D" id="3.40.630.10">
    <property type="entry name" value="Zn peptidases"/>
    <property type="match status" value="1"/>
</dbReference>
<dbReference type="Gene3D" id="3.30.70.360">
    <property type="match status" value="1"/>
</dbReference>
<evidence type="ECO:0000313" key="8">
    <source>
        <dbReference type="Proteomes" id="UP000288711"/>
    </source>
</evidence>
<comment type="similarity">
    <text evidence="1">Belongs to the peptidase M20A family.</text>
</comment>
<dbReference type="GO" id="GO:0046872">
    <property type="term" value="F:metal ion binding"/>
    <property type="evidence" value="ECO:0007669"/>
    <property type="project" value="UniProtKB-KW"/>
</dbReference>
<keyword evidence="3" id="KW-0479">Metal-binding</keyword>
<sequence length="457" mass="48565">MATTEAPSVTALREVLRLHTVASDDPDRTDPAPFVELHAVLRRHFPRVHEAGEVVDVPPHGLLIRVPADPGSPTCDADPVVLMAHMDVVPIGDESLWTHPPLAAEVVDGMIWGRGTLDDKGQLVAVMAAVESLLAEGLAPARDVWLSFGSDEEVMGTCALAAVELLRERGVRPWFVLDEGGAVASDAFPGVTRSLGVVGVSEKGVLSLRLTASGRGGHASRPAKGGPAARIAAAITRLERHPFPAHVSPATLEMLGRLVPHLPRALRPVVARAERAPSLLARVLVAAGPEAAALARTTVAVTTLSGSPAINVNPTSVVAGLNLRIAVGETTAAATERIRRVVGRTIDVEVAEAHEPSPLSPTDDPAFALLERTVTTVFPEAVPVPYVMYAATDARHFTTICPRVYRFAPFRMSAEQRESIHSYDERLGVQDFLDGVRWYRTLLDGLTHESVAAAVAG</sequence>
<organism evidence="7 8">
    <name type="scientific">Janibacter hoylei PVAS-1</name>
    <dbReference type="NCBI Taxonomy" id="1210046"/>
    <lineage>
        <taxon>Bacteria</taxon>
        <taxon>Bacillati</taxon>
        <taxon>Actinomycetota</taxon>
        <taxon>Actinomycetes</taxon>
        <taxon>Micrococcales</taxon>
        <taxon>Intrasporangiaceae</taxon>
        <taxon>Janibacter</taxon>
    </lineage>
</organism>
<evidence type="ECO:0000259" key="6">
    <source>
        <dbReference type="Pfam" id="PF07687"/>
    </source>
</evidence>